<keyword evidence="9" id="KW-0732">Signal</keyword>
<dbReference type="Proteomes" id="UP000738431">
    <property type="component" value="Chromosome"/>
</dbReference>
<sequence length="263" mass="29179">MNTPRILSRALPLILTGLFAAAVSTAFAETDDPDALLQRALQAEDELRSQDALDLFLQLEDARPDDPFILQKIARQYSDAIVDLEDLDRKRAYAEQAITYAKRAAELAPDNAENVLSVAVARGKLATYSDNRTKVKLSREIKTDAERALALDPDYAWAHHVLGRWHREVDDLGSVARFFVSLIYGGLPDASLDDAISHLERAVELEPDALAHHLELGFAYQAAGRIAEAQEQLEYGLQLPSQKKHDEIAKARARQQLASIRSG</sequence>
<evidence type="ECO:0000313" key="11">
    <source>
        <dbReference type="Proteomes" id="UP000738431"/>
    </source>
</evidence>
<protein>
    <recommendedName>
        <fullName evidence="7">Regulator of microtubule dynamics protein 1</fullName>
    </recommendedName>
    <alternativeName>
        <fullName evidence="8">Protein FAM82B</fullName>
    </alternativeName>
</protein>
<dbReference type="SUPFAM" id="SSF48452">
    <property type="entry name" value="TPR-like"/>
    <property type="match status" value="1"/>
</dbReference>
<evidence type="ECO:0000256" key="2">
    <source>
        <dbReference type="ARBA" id="ARBA00011375"/>
    </source>
</evidence>
<dbReference type="RefSeq" id="WP_221032273.1">
    <property type="nucleotide sequence ID" value="NZ_CP139781.1"/>
</dbReference>
<evidence type="ECO:0000256" key="1">
    <source>
        <dbReference type="ARBA" id="ARBA00004245"/>
    </source>
</evidence>
<evidence type="ECO:0000313" key="10">
    <source>
        <dbReference type="EMBL" id="WRQ89816.1"/>
    </source>
</evidence>
<keyword evidence="4" id="KW-0677">Repeat</keyword>
<evidence type="ECO:0000256" key="7">
    <source>
        <dbReference type="ARBA" id="ARBA00039966"/>
    </source>
</evidence>
<dbReference type="Pfam" id="PF21033">
    <property type="entry name" value="RMD1-3"/>
    <property type="match status" value="1"/>
</dbReference>
<keyword evidence="11" id="KW-1185">Reference proteome</keyword>
<evidence type="ECO:0000256" key="5">
    <source>
        <dbReference type="ARBA" id="ARBA00022803"/>
    </source>
</evidence>
<comment type="subcellular location">
    <subcellularLocation>
        <location evidence="1">Cytoplasm</location>
        <location evidence="1">Cytoskeleton</location>
    </subcellularLocation>
</comment>
<evidence type="ECO:0000256" key="9">
    <source>
        <dbReference type="SAM" id="SignalP"/>
    </source>
</evidence>
<accession>A0ABZ1CDQ6</accession>
<keyword evidence="3" id="KW-0963">Cytoplasm</keyword>
<keyword evidence="6" id="KW-0206">Cytoskeleton</keyword>
<evidence type="ECO:0000256" key="6">
    <source>
        <dbReference type="ARBA" id="ARBA00023212"/>
    </source>
</evidence>
<dbReference type="InterPro" id="IPR049039">
    <property type="entry name" value="RMD1-3_a_helical_rpt"/>
</dbReference>
<dbReference type="EMBL" id="CP139781">
    <property type="protein sequence ID" value="WRQ89816.1"/>
    <property type="molecule type" value="Genomic_DNA"/>
</dbReference>
<keyword evidence="5" id="KW-0802">TPR repeat</keyword>
<name>A0ABZ1CDQ6_9BACT</name>
<feature type="signal peptide" evidence="9">
    <location>
        <begin position="1"/>
        <end position="28"/>
    </location>
</feature>
<gene>
    <name evidence="10" type="ORF">K1X11_010400</name>
</gene>
<feature type="chain" id="PRO_5045427607" description="Regulator of microtubule dynamics protein 1" evidence="9">
    <location>
        <begin position="29"/>
        <end position="263"/>
    </location>
</feature>
<reference evidence="10 11" key="1">
    <citation type="submission" date="2023-12" db="EMBL/GenBank/DDBJ databases">
        <title>Description of an unclassified Opitutus bacterium of Verrucomicrobiota.</title>
        <authorList>
            <person name="Zhang D.-F."/>
        </authorList>
    </citation>
    <scope>NUCLEOTIDE SEQUENCE [LARGE SCALE GENOMIC DNA]</scope>
    <source>
        <strain evidence="10 11">WL0086</strain>
    </source>
</reference>
<evidence type="ECO:0000256" key="4">
    <source>
        <dbReference type="ARBA" id="ARBA00022737"/>
    </source>
</evidence>
<dbReference type="Gene3D" id="1.25.40.10">
    <property type="entry name" value="Tetratricopeptide repeat domain"/>
    <property type="match status" value="2"/>
</dbReference>
<dbReference type="InterPro" id="IPR011990">
    <property type="entry name" value="TPR-like_helical_dom_sf"/>
</dbReference>
<proteinExistence type="predicted"/>
<dbReference type="PANTHER" id="PTHR16056">
    <property type="entry name" value="REGULATOR OF MICROTUBULE DYNAMICS PROTEIN"/>
    <property type="match status" value="1"/>
</dbReference>
<evidence type="ECO:0000256" key="3">
    <source>
        <dbReference type="ARBA" id="ARBA00022490"/>
    </source>
</evidence>
<comment type="subunit">
    <text evidence="2">Interacts with microtubules.</text>
</comment>
<evidence type="ECO:0000256" key="8">
    <source>
        <dbReference type="ARBA" id="ARBA00041958"/>
    </source>
</evidence>
<organism evidence="10 11">
    <name type="scientific">Actomonas aquatica</name>
    <dbReference type="NCBI Taxonomy" id="2866162"/>
    <lineage>
        <taxon>Bacteria</taxon>
        <taxon>Pseudomonadati</taxon>
        <taxon>Verrucomicrobiota</taxon>
        <taxon>Opitutia</taxon>
        <taxon>Opitutales</taxon>
        <taxon>Opitutaceae</taxon>
        <taxon>Actomonas</taxon>
    </lineage>
</organism>
<dbReference type="PANTHER" id="PTHR16056:SF16">
    <property type="entry name" value="REGULATOR OF MICROTUBULE DYNAMICS PROTEIN 1"/>
    <property type="match status" value="1"/>
</dbReference>